<keyword evidence="3" id="KW-1185">Reference proteome</keyword>
<feature type="compositionally biased region" description="Polar residues" evidence="1">
    <location>
        <begin position="56"/>
        <end position="69"/>
    </location>
</feature>
<accession>A0A448WRW8</accession>
<dbReference type="AlphaFoldDB" id="A0A448WRW8"/>
<feature type="region of interest" description="Disordered" evidence="1">
    <location>
        <begin position="210"/>
        <end position="248"/>
    </location>
</feature>
<dbReference type="Proteomes" id="UP000784294">
    <property type="component" value="Unassembled WGS sequence"/>
</dbReference>
<dbReference type="EMBL" id="CAAALY010038404">
    <property type="protein sequence ID" value="VEL18739.1"/>
    <property type="molecule type" value="Genomic_DNA"/>
</dbReference>
<organism evidence="2 3">
    <name type="scientific">Protopolystoma xenopodis</name>
    <dbReference type="NCBI Taxonomy" id="117903"/>
    <lineage>
        <taxon>Eukaryota</taxon>
        <taxon>Metazoa</taxon>
        <taxon>Spiralia</taxon>
        <taxon>Lophotrochozoa</taxon>
        <taxon>Platyhelminthes</taxon>
        <taxon>Monogenea</taxon>
        <taxon>Polyopisthocotylea</taxon>
        <taxon>Polystomatidea</taxon>
        <taxon>Polystomatidae</taxon>
        <taxon>Protopolystoma</taxon>
    </lineage>
</organism>
<reference evidence="2" key="1">
    <citation type="submission" date="2018-11" db="EMBL/GenBank/DDBJ databases">
        <authorList>
            <consortium name="Pathogen Informatics"/>
        </authorList>
    </citation>
    <scope>NUCLEOTIDE SEQUENCE</scope>
</reference>
<evidence type="ECO:0000313" key="2">
    <source>
        <dbReference type="EMBL" id="VEL18739.1"/>
    </source>
</evidence>
<comment type="caution">
    <text evidence="2">The sequence shown here is derived from an EMBL/GenBank/DDBJ whole genome shotgun (WGS) entry which is preliminary data.</text>
</comment>
<protein>
    <submittedName>
        <fullName evidence="2">Uncharacterized protein</fullName>
    </submittedName>
</protein>
<name>A0A448WRW8_9PLAT</name>
<evidence type="ECO:0000313" key="3">
    <source>
        <dbReference type="Proteomes" id="UP000784294"/>
    </source>
</evidence>
<evidence type="ECO:0000256" key="1">
    <source>
        <dbReference type="SAM" id="MobiDB-lite"/>
    </source>
</evidence>
<feature type="region of interest" description="Disordered" evidence="1">
    <location>
        <begin position="54"/>
        <end position="85"/>
    </location>
</feature>
<proteinExistence type="predicted"/>
<gene>
    <name evidence="2" type="ORF">PXEA_LOCUS12179</name>
</gene>
<sequence>MNTTTESIRCLLERTTRVDRQEEGSTSLREIVVEPAFGPSSPVRSCNLTEALRQASHPTDTASGANSSPNWPPTAALGSSAVDPTSPALVCPPSVRGLSDDPATLQHNLDALGHVQLQVHQPRASLSQTANACFPPRPLANPTTLLSSARGGVAKRRISGTVLPVTEQICPSLGHSATPSLGLTPPGSRVVGAAFVSGYPRAVGRAVPPSAHMTPSLGHPATSGPPFPVAPQHGRPTHSCLTPGQGSEEGRFSISQAILIVAKPPTRL</sequence>